<gene>
    <name evidence="2" type="ORF">EVAR_73170_1</name>
</gene>
<dbReference type="AlphaFoldDB" id="A0A4C1SLX7"/>
<proteinExistence type="predicted"/>
<evidence type="ECO:0000313" key="2">
    <source>
        <dbReference type="EMBL" id="GBP03213.1"/>
    </source>
</evidence>
<sequence>MRATEMGSKSIGHGKESSHSKTNTSYRIPCDLECNREYKEHVVNVRLMNLDSDEDWPAAQRSDTILSRIIAAKEAYLKPSRDEISTINGKTMFNLIVVPPSKTNGGLKQFTVYLVVARSDKYAEKVKAAFYWVGCQQDVTG</sequence>
<evidence type="ECO:0000256" key="1">
    <source>
        <dbReference type="SAM" id="MobiDB-lite"/>
    </source>
</evidence>
<dbReference type="OrthoDB" id="425619at2759"/>
<name>A0A4C1SLX7_EUMVA</name>
<keyword evidence="3" id="KW-1185">Reference proteome</keyword>
<protein>
    <submittedName>
        <fullName evidence="2">Uncharacterized protein</fullName>
    </submittedName>
</protein>
<accession>A0A4C1SLX7</accession>
<dbReference type="EMBL" id="BGZK01003632">
    <property type="protein sequence ID" value="GBP03213.1"/>
    <property type="molecule type" value="Genomic_DNA"/>
</dbReference>
<organism evidence="2 3">
    <name type="scientific">Eumeta variegata</name>
    <name type="common">Bagworm moth</name>
    <name type="synonym">Eumeta japonica</name>
    <dbReference type="NCBI Taxonomy" id="151549"/>
    <lineage>
        <taxon>Eukaryota</taxon>
        <taxon>Metazoa</taxon>
        <taxon>Ecdysozoa</taxon>
        <taxon>Arthropoda</taxon>
        <taxon>Hexapoda</taxon>
        <taxon>Insecta</taxon>
        <taxon>Pterygota</taxon>
        <taxon>Neoptera</taxon>
        <taxon>Endopterygota</taxon>
        <taxon>Lepidoptera</taxon>
        <taxon>Glossata</taxon>
        <taxon>Ditrysia</taxon>
        <taxon>Tineoidea</taxon>
        <taxon>Psychidae</taxon>
        <taxon>Oiketicinae</taxon>
        <taxon>Eumeta</taxon>
    </lineage>
</organism>
<feature type="region of interest" description="Disordered" evidence="1">
    <location>
        <begin position="1"/>
        <end position="24"/>
    </location>
</feature>
<dbReference type="Proteomes" id="UP000299102">
    <property type="component" value="Unassembled WGS sequence"/>
</dbReference>
<evidence type="ECO:0000313" key="3">
    <source>
        <dbReference type="Proteomes" id="UP000299102"/>
    </source>
</evidence>
<comment type="caution">
    <text evidence="2">The sequence shown here is derived from an EMBL/GenBank/DDBJ whole genome shotgun (WGS) entry which is preliminary data.</text>
</comment>
<reference evidence="2 3" key="1">
    <citation type="journal article" date="2019" name="Commun. Biol.">
        <title>The bagworm genome reveals a unique fibroin gene that provides high tensile strength.</title>
        <authorList>
            <person name="Kono N."/>
            <person name="Nakamura H."/>
            <person name="Ohtoshi R."/>
            <person name="Tomita M."/>
            <person name="Numata K."/>
            <person name="Arakawa K."/>
        </authorList>
    </citation>
    <scope>NUCLEOTIDE SEQUENCE [LARGE SCALE GENOMIC DNA]</scope>
</reference>